<organism evidence="6 7">
    <name type="scientific">Actinomadura namibiensis</name>
    <dbReference type="NCBI Taxonomy" id="182080"/>
    <lineage>
        <taxon>Bacteria</taxon>
        <taxon>Bacillati</taxon>
        <taxon>Actinomycetota</taxon>
        <taxon>Actinomycetes</taxon>
        <taxon>Streptosporangiales</taxon>
        <taxon>Thermomonosporaceae</taxon>
        <taxon>Actinomadura</taxon>
    </lineage>
</organism>
<dbReference type="PROSITE" id="PS50977">
    <property type="entry name" value="HTH_TETR_2"/>
    <property type="match status" value="1"/>
</dbReference>
<evidence type="ECO:0000256" key="3">
    <source>
        <dbReference type="ARBA" id="ARBA00023163"/>
    </source>
</evidence>
<dbReference type="SUPFAM" id="SSF46689">
    <property type="entry name" value="Homeodomain-like"/>
    <property type="match status" value="1"/>
</dbReference>
<dbReference type="AlphaFoldDB" id="A0A7W3QIS1"/>
<dbReference type="RefSeq" id="WP_182841237.1">
    <property type="nucleotide sequence ID" value="NZ_BAAALP010000015.1"/>
</dbReference>
<dbReference type="EMBL" id="JACJIA010000001">
    <property type="protein sequence ID" value="MBA8948626.1"/>
    <property type="molecule type" value="Genomic_DNA"/>
</dbReference>
<evidence type="ECO:0000256" key="1">
    <source>
        <dbReference type="ARBA" id="ARBA00023015"/>
    </source>
</evidence>
<evidence type="ECO:0000256" key="2">
    <source>
        <dbReference type="ARBA" id="ARBA00023125"/>
    </source>
</evidence>
<comment type="caution">
    <text evidence="6">The sequence shown here is derived from an EMBL/GenBank/DDBJ whole genome shotgun (WGS) entry which is preliminary data.</text>
</comment>
<dbReference type="Gene3D" id="1.10.10.60">
    <property type="entry name" value="Homeodomain-like"/>
    <property type="match status" value="1"/>
</dbReference>
<proteinExistence type="predicted"/>
<dbReference type="Gene3D" id="1.10.357.10">
    <property type="entry name" value="Tetracycline Repressor, domain 2"/>
    <property type="match status" value="1"/>
</dbReference>
<protein>
    <submittedName>
        <fullName evidence="6">AcrR family transcriptional regulator</fullName>
    </submittedName>
</protein>
<keyword evidence="1" id="KW-0805">Transcription regulation</keyword>
<evidence type="ECO:0000313" key="7">
    <source>
        <dbReference type="Proteomes" id="UP000572680"/>
    </source>
</evidence>
<feature type="domain" description="HTH tetR-type" evidence="5">
    <location>
        <begin position="6"/>
        <end position="66"/>
    </location>
</feature>
<sequence>MARPRKFDEERAVEAAMRAFWAAGYEATSTEDLCRATGLGRSSIYNTFKSKHDLFEKALRHYISVKNAQLFERLESGAPVRETIRGMFDGIIAEEVEDGLGCLVVNTMIELAPRDPAIAEELRRDYERRLVALRDVFAAAQRAGEIGGDRDPTALAHFVISTVSGMRTAARAGGGKDALEGIADSAMNAL</sequence>
<name>A0A7W3QIS1_ACTNM</name>
<dbReference type="Pfam" id="PF16925">
    <property type="entry name" value="TetR_C_13"/>
    <property type="match status" value="1"/>
</dbReference>
<dbReference type="Proteomes" id="UP000572680">
    <property type="component" value="Unassembled WGS sequence"/>
</dbReference>
<gene>
    <name evidence="6" type="ORF">HNR61_000224</name>
</gene>
<dbReference type="PANTHER" id="PTHR47506:SF1">
    <property type="entry name" value="HTH-TYPE TRANSCRIPTIONAL REGULATOR YJDC"/>
    <property type="match status" value="1"/>
</dbReference>
<dbReference type="InterPro" id="IPR011075">
    <property type="entry name" value="TetR_C"/>
</dbReference>
<dbReference type="InterPro" id="IPR009057">
    <property type="entry name" value="Homeodomain-like_sf"/>
</dbReference>
<accession>A0A7W3QIS1</accession>
<feature type="DNA-binding region" description="H-T-H motif" evidence="4">
    <location>
        <begin position="29"/>
        <end position="48"/>
    </location>
</feature>
<dbReference type="GO" id="GO:0003677">
    <property type="term" value="F:DNA binding"/>
    <property type="evidence" value="ECO:0007669"/>
    <property type="project" value="UniProtKB-UniRule"/>
</dbReference>
<evidence type="ECO:0000256" key="4">
    <source>
        <dbReference type="PROSITE-ProRule" id="PRU00335"/>
    </source>
</evidence>
<evidence type="ECO:0000259" key="5">
    <source>
        <dbReference type="PROSITE" id="PS50977"/>
    </source>
</evidence>
<dbReference type="InterPro" id="IPR001647">
    <property type="entry name" value="HTH_TetR"/>
</dbReference>
<dbReference type="PANTHER" id="PTHR47506">
    <property type="entry name" value="TRANSCRIPTIONAL REGULATORY PROTEIN"/>
    <property type="match status" value="1"/>
</dbReference>
<dbReference type="SUPFAM" id="SSF48498">
    <property type="entry name" value="Tetracyclin repressor-like, C-terminal domain"/>
    <property type="match status" value="1"/>
</dbReference>
<reference evidence="6 7" key="1">
    <citation type="submission" date="2020-08" db="EMBL/GenBank/DDBJ databases">
        <title>Genomic Encyclopedia of Type Strains, Phase IV (KMG-IV): sequencing the most valuable type-strain genomes for metagenomic binning, comparative biology and taxonomic classification.</title>
        <authorList>
            <person name="Goeker M."/>
        </authorList>
    </citation>
    <scope>NUCLEOTIDE SEQUENCE [LARGE SCALE GENOMIC DNA]</scope>
    <source>
        <strain evidence="6 7">DSM 44197</strain>
    </source>
</reference>
<dbReference type="InterPro" id="IPR036271">
    <property type="entry name" value="Tet_transcr_reg_TetR-rel_C_sf"/>
</dbReference>
<keyword evidence="2 4" id="KW-0238">DNA-binding</keyword>
<evidence type="ECO:0000313" key="6">
    <source>
        <dbReference type="EMBL" id="MBA8948626.1"/>
    </source>
</evidence>
<keyword evidence="3" id="KW-0804">Transcription</keyword>
<keyword evidence="7" id="KW-1185">Reference proteome</keyword>
<dbReference type="Pfam" id="PF00440">
    <property type="entry name" value="TetR_N"/>
    <property type="match status" value="1"/>
</dbReference>